<organism evidence="2 3">
    <name type="scientific">Apiospora saccharicola</name>
    <dbReference type="NCBI Taxonomy" id="335842"/>
    <lineage>
        <taxon>Eukaryota</taxon>
        <taxon>Fungi</taxon>
        <taxon>Dikarya</taxon>
        <taxon>Ascomycota</taxon>
        <taxon>Pezizomycotina</taxon>
        <taxon>Sordariomycetes</taxon>
        <taxon>Xylariomycetidae</taxon>
        <taxon>Amphisphaeriales</taxon>
        <taxon>Apiosporaceae</taxon>
        <taxon>Apiospora</taxon>
    </lineage>
</organism>
<name>A0ABR1U3Y9_9PEZI</name>
<feature type="transmembrane region" description="Helical" evidence="1">
    <location>
        <begin position="90"/>
        <end position="109"/>
    </location>
</feature>
<keyword evidence="1" id="KW-0472">Membrane</keyword>
<keyword evidence="1" id="KW-1133">Transmembrane helix</keyword>
<evidence type="ECO:0000256" key="1">
    <source>
        <dbReference type="SAM" id="Phobius"/>
    </source>
</evidence>
<reference evidence="2 3" key="1">
    <citation type="submission" date="2023-01" db="EMBL/GenBank/DDBJ databases">
        <title>Analysis of 21 Apiospora genomes using comparative genomics revels a genus with tremendous synthesis potential of carbohydrate active enzymes and secondary metabolites.</title>
        <authorList>
            <person name="Sorensen T."/>
        </authorList>
    </citation>
    <scope>NUCLEOTIDE SEQUENCE [LARGE SCALE GENOMIC DNA]</scope>
    <source>
        <strain evidence="2 3">CBS 83171</strain>
    </source>
</reference>
<evidence type="ECO:0000313" key="2">
    <source>
        <dbReference type="EMBL" id="KAK8052896.1"/>
    </source>
</evidence>
<dbReference type="Proteomes" id="UP001446871">
    <property type="component" value="Unassembled WGS sequence"/>
</dbReference>
<dbReference type="EMBL" id="JAQQWM010000008">
    <property type="protein sequence ID" value="KAK8052896.1"/>
    <property type="molecule type" value="Genomic_DNA"/>
</dbReference>
<sequence>MNNPPPSSAHEARDGTRLSGNLGIGKLRSKLRRRWIHPQTSFYSQAFVDGLLFVIIGCVSYEAAVAIHLATSETQYSPAFQPFFQLLAHSYWVSTVFAVATGFSIGSFYDALRRWKLEEVAEPEASDPEQAIATPAPCRIHKYVTLGRLRMPYWLYMTSTTILALALPALASVTVREIWIYWTTSPHFNDRTIYDFHTSMPTLVGAILFCLIDVTAIVARLVIVMRYLPRLEPANPGSIGEKWETADTAARSA</sequence>
<evidence type="ECO:0000313" key="3">
    <source>
        <dbReference type="Proteomes" id="UP001446871"/>
    </source>
</evidence>
<proteinExistence type="predicted"/>
<comment type="caution">
    <text evidence="2">The sequence shown here is derived from an EMBL/GenBank/DDBJ whole genome shotgun (WGS) entry which is preliminary data.</text>
</comment>
<keyword evidence="3" id="KW-1185">Reference proteome</keyword>
<gene>
    <name evidence="2" type="ORF">PG996_012197</name>
</gene>
<accession>A0ABR1U3Y9</accession>
<feature type="transmembrane region" description="Helical" evidence="1">
    <location>
        <begin position="153"/>
        <end position="182"/>
    </location>
</feature>
<feature type="transmembrane region" description="Helical" evidence="1">
    <location>
        <begin position="42"/>
        <end position="70"/>
    </location>
</feature>
<feature type="transmembrane region" description="Helical" evidence="1">
    <location>
        <begin position="202"/>
        <end position="223"/>
    </location>
</feature>
<protein>
    <submittedName>
        <fullName evidence="2">Uncharacterized protein</fullName>
    </submittedName>
</protein>
<keyword evidence="1" id="KW-0812">Transmembrane</keyword>